<keyword evidence="6 8" id="KW-1133">Transmembrane helix</keyword>
<sequence length="577" mass="64486">MNEKELKRYATGHMRLSSSLLMLNILFDLVAQILLVCSIAELFADKVSHRHFYMFLFGMLLCFLLKALFHYLATKVAHDNAYNQLTTLRLAIITQLKKLNLGFFKQHNTAELTTIIQHDVEQVESYLAHGLPEIMSAALLPLLTFITMLFVDYRLAFAMLVGIPLMYLVKILSANIIQQRFQRYFARERQMREDMMEYVKNIAVLKAFAKEETFSEKTLSSARSYTDDLKKMMGGITFPMGLIDIFMEIGMVFVIISGTILLLNQAISISQFILAIVLSSLFISAISKTATLHHFSIVFAEKLKSIAKVLCVPLPKTKCDDELMPGDIKLSQVNFQYPGDGFALKNINLTFKQQSLNAVIGASGCGKSTLAHLIMGFWDIDSGDLTIAGKPISAYSMESLSRLIGSVEQEVVLFNLSLFDNIAIGKAGATETEVITAAKKAQCHDFISHLPQGYHSKVGEMGVKLSGGEKQRIAIARAILKNAPILILDEATAALDSENEQLINAAINALCKDKTVICIAHHLNRIQHAQQTTLMDKGCVIDSGSHLELLARCRVYRQMVEAQNKVDHWKLKEMKHV</sequence>
<feature type="transmembrane region" description="Helical" evidence="8">
    <location>
        <begin position="50"/>
        <end position="69"/>
    </location>
</feature>
<feature type="transmembrane region" description="Helical" evidence="8">
    <location>
        <begin position="240"/>
        <end position="263"/>
    </location>
</feature>
<dbReference type="InterPro" id="IPR039421">
    <property type="entry name" value="Type_1_exporter"/>
</dbReference>
<evidence type="ECO:0000313" key="12">
    <source>
        <dbReference type="Proteomes" id="UP001224083"/>
    </source>
</evidence>
<dbReference type="Pfam" id="PF00005">
    <property type="entry name" value="ABC_tran"/>
    <property type="match status" value="1"/>
</dbReference>
<feature type="domain" description="ABC transporter" evidence="9">
    <location>
        <begin position="328"/>
        <end position="562"/>
    </location>
</feature>
<name>A0ABT9KBM3_9PAST</name>
<dbReference type="PANTHER" id="PTHR24221">
    <property type="entry name" value="ATP-BINDING CASSETTE SUB-FAMILY B"/>
    <property type="match status" value="1"/>
</dbReference>
<dbReference type="InterPro" id="IPR003593">
    <property type="entry name" value="AAA+_ATPase"/>
</dbReference>
<feature type="domain" description="ABC transmembrane type-1" evidence="10">
    <location>
        <begin position="39"/>
        <end position="287"/>
    </location>
</feature>
<dbReference type="SUPFAM" id="SSF90123">
    <property type="entry name" value="ABC transporter transmembrane region"/>
    <property type="match status" value="1"/>
</dbReference>
<dbReference type="InterPro" id="IPR011527">
    <property type="entry name" value="ABC1_TM_dom"/>
</dbReference>
<evidence type="ECO:0000256" key="8">
    <source>
        <dbReference type="SAM" id="Phobius"/>
    </source>
</evidence>
<dbReference type="PROSITE" id="PS00211">
    <property type="entry name" value="ABC_TRANSPORTER_1"/>
    <property type="match status" value="1"/>
</dbReference>
<dbReference type="Pfam" id="PF00664">
    <property type="entry name" value="ABC_membrane"/>
    <property type="match status" value="1"/>
</dbReference>
<dbReference type="SMART" id="SM00382">
    <property type="entry name" value="AAA"/>
    <property type="match status" value="1"/>
</dbReference>
<feature type="transmembrane region" description="Helical" evidence="8">
    <location>
        <begin position="269"/>
        <end position="286"/>
    </location>
</feature>
<protein>
    <submittedName>
        <fullName evidence="11">ABC transporter ATP-binding protein</fullName>
    </submittedName>
</protein>
<proteinExistence type="predicted"/>
<evidence type="ECO:0000256" key="7">
    <source>
        <dbReference type="ARBA" id="ARBA00023136"/>
    </source>
</evidence>
<dbReference type="Proteomes" id="UP001224083">
    <property type="component" value="Unassembled WGS sequence"/>
</dbReference>
<keyword evidence="7 8" id="KW-0472">Membrane</keyword>
<dbReference type="CDD" id="cd07346">
    <property type="entry name" value="ABC_6TM_exporters"/>
    <property type="match status" value="1"/>
</dbReference>
<keyword evidence="4" id="KW-0547">Nucleotide-binding</keyword>
<evidence type="ECO:0000256" key="3">
    <source>
        <dbReference type="ARBA" id="ARBA00022692"/>
    </source>
</evidence>
<evidence type="ECO:0000256" key="1">
    <source>
        <dbReference type="ARBA" id="ARBA00004651"/>
    </source>
</evidence>
<evidence type="ECO:0000256" key="5">
    <source>
        <dbReference type="ARBA" id="ARBA00022840"/>
    </source>
</evidence>
<dbReference type="PANTHER" id="PTHR24221:SF397">
    <property type="entry name" value="ABC TRANSPORTER, ATP-BINDING TRANSMEMBRANE PROTEIN"/>
    <property type="match status" value="1"/>
</dbReference>
<keyword evidence="12" id="KW-1185">Reference proteome</keyword>
<organism evidence="11 12">
    <name type="scientific">Bisgaard Taxon 45</name>
    <dbReference type="NCBI Taxonomy" id="304289"/>
    <lineage>
        <taxon>Bacteria</taxon>
        <taxon>Pseudomonadati</taxon>
        <taxon>Pseudomonadota</taxon>
        <taxon>Gammaproteobacteria</taxon>
        <taxon>Pasteurellales</taxon>
        <taxon>Pasteurellaceae</taxon>
    </lineage>
</organism>
<keyword evidence="3 8" id="KW-0812">Transmembrane</keyword>
<evidence type="ECO:0000259" key="10">
    <source>
        <dbReference type="PROSITE" id="PS50929"/>
    </source>
</evidence>
<accession>A0ABT9KBM3</accession>
<evidence type="ECO:0000256" key="4">
    <source>
        <dbReference type="ARBA" id="ARBA00022741"/>
    </source>
</evidence>
<comment type="subcellular location">
    <subcellularLocation>
        <location evidence="1">Cell membrane</location>
        <topology evidence="1">Multi-pass membrane protein</topology>
    </subcellularLocation>
</comment>
<dbReference type="Gene3D" id="1.20.1560.10">
    <property type="entry name" value="ABC transporter type 1, transmembrane domain"/>
    <property type="match status" value="1"/>
</dbReference>
<evidence type="ECO:0000313" key="11">
    <source>
        <dbReference type="EMBL" id="MDP9499472.1"/>
    </source>
</evidence>
<feature type="transmembrane region" description="Helical" evidence="8">
    <location>
        <begin position="134"/>
        <end position="151"/>
    </location>
</feature>
<dbReference type="GO" id="GO:0005524">
    <property type="term" value="F:ATP binding"/>
    <property type="evidence" value="ECO:0007669"/>
    <property type="project" value="UniProtKB-KW"/>
</dbReference>
<dbReference type="InterPro" id="IPR017871">
    <property type="entry name" value="ABC_transporter-like_CS"/>
</dbReference>
<comment type="caution">
    <text evidence="11">The sequence shown here is derived from an EMBL/GenBank/DDBJ whole genome shotgun (WGS) entry which is preliminary data.</text>
</comment>
<evidence type="ECO:0000256" key="6">
    <source>
        <dbReference type="ARBA" id="ARBA00022989"/>
    </source>
</evidence>
<feature type="transmembrane region" description="Helical" evidence="8">
    <location>
        <begin position="21"/>
        <end position="44"/>
    </location>
</feature>
<dbReference type="SUPFAM" id="SSF52540">
    <property type="entry name" value="P-loop containing nucleoside triphosphate hydrolases"/>
    <property type="match status" value="1"/>
</dbReference>
<feature type="transmembrane region" description="Helical" evidence="8">
    <location>
        <begin position="157"/>
        <end position="177"/>
    </location>
</feature>
<keyword evidence="2" id="KW-1003">Cell membrane</keyword>
<keyword evidence="5 11" id="KW-0067">ATP-binding</keyword>
<dbReference type="PROSITE" id="PS50893">
    <property type="entry name" value="ABC_TRANSPORTER_2"/>
    <property type="match status" value="1"/>
</dbReference>
<evidence type="ECO:0000256" key="2">
    <source>
        <dbReference type="ARBA" id="ARBA00022475"/>
    </source>
</evidence>
<dbReference type="Gene3D" id="3.40.50.300">
    <property type="entry name" value="P-loop containing nucleotide triphosphate hydrolases"/>
    <property type="match status" value="1"/>
</dbReference>
<reference evidence="11 12" key="1">
    <citation type="submission" date="2022-12" db="EMBL/GenBank/DDBJ databases">
        <title>Genome sequence of Pasteurellaceae Bisgaard Taxon 45.</title>
        <authorList>
            <person name="Foggin C."/>
            <person name="Rosen L.E."/>
            <person name="Henton M."/>
            <person name="Buys A."/>
            <person name="Floyd T."/>
            <person name="Turner A.D."/>
            <person name="Tarbin J."/>
            <person name="Lloyd A.S."/>
            <person name="Chaitezvi C."/>
            <person name="Ellis R.J."/>
            <person name="Roberts H.C."/>
            <person name="Dastjerdi A."/>
            <person name="Nunez A."/>
            <person name="Van Vliet A.H."/>
            <person name="Steinbach F."/>
        </authorList>
    </citation>
    <scope>NUCLEOTIDE SEQUENCE [LARGE SCALE GENOMIC DNA]</scope>
    <source>
        <strain evidence="11 12">VF20HR</strain>
    </source>
</reference>
<dbReference type="InterPro" id="IPR003439">
    <property type="entry name" value="ABC_transporter-like_ATP-bd"/>
</dbReference>
<dbReference type="EMBL" id="JAQAHH010000001">
    <property type="protein sequence ID" value="MDP9499472.1"/>
    <property type="molecule type" value="Genomic_DNA"/>
</dbReference>
<dbReference type="PROSITE" id="PS50929">
    <property type="entry name" value="ABC_TM1F"/>
    <property type="match status" value="1"/>
</dbReference>
<dbReference type="InterPro" id="IPR036640">
    <property type="entry name" value="ABC1_TM_sf"/>
</dbReference>
<dbReference type="InterPro" id="IPR027417">
    <property type="entry name" value="P-loop_NTPase"/>
</dbReference>
<evidence type="ECO:0000259" key="9">
    <source>
        <dbReference type="PROSITE" id="PS50893"/>
    </source>
</evidence>
<gene>
    <name evidence="11" type="ORF">O7M46_00665</name>
</gene>